<dbReference type="PANTHER" id="PTHR14969">
    <property type="entry name" value="SPHINGOSINE-1-PHOSPHATE PHOSPHOHYDROLASE"/>
    <property type="match status" value="1"/>
</dbReference>
<name>A0A6J4S1C6_9ACTN</name>
<dbReference type="SMART" id="SM00014">
    <property type="entry name" value="acidPPc"/>
    <property type="match status" value="1"/>
</dbReference>
<evidence type="ECO:0000259" key="7">
    <source>
        <dbReference type="SMART" id="SM00014"/>
    </source>
</evidence>
<dbReference type="InterPro" id="IPR000326">
    <property type="entry name" value="PAP2/HPO"/>
</dbReference>
<keyword evidence="5" id="KW-1133">Transmembrane helix</keyword>
<evidence type="ECO:0000256" key="1">
    <source>
        <dbReference type="ARBA" id="ARBA00004651"/>
    </source>
</evidence>
<dbReference type="Gene3D" id="1.20.144.10">
    <property type="entry name" value="Phosphatidic acid phosphatase type 2/haloperoxidase"/>
    <property type="match status" value="1"/>
</dbReference>
<reference evidence="8" key="1">
    <citation type="submission" date="2020-02" db="EMBL/GenBank/DDBJ databases">
        <authorList>
            <person name="Meier V. D."/>
        </authorList>
    </citation>
    <scope>NUCLEOTIDE SEQUENCE</scope>
    <source>
        <strain evidence="8">AVDCRST_MAG67</strain>
    </source>
</reference>
<dbReference type="GO" id="GO:0005886">
    <property type="term" value="C:plasma membrane"/>
    <property type="evidence" value="ECO:0007669"/>
    <property type="project" value="UniProtKB-SubCell"/>
</dbReference>
<evidence type="ECO:0000256" key="6">
    <source>
        <dbReference type="ARBA" id="ARBA00023136"/>
    </source>
</evidence>
<accession>A0A6J4S1C6</accession>
<evidence type="ECO:0000256" key="5">
    <source>
        <dbReference type="ARBA" id="ARBA00022989"/>
    </source>
</evidence>
<keyword evidence="6" id="KW-0472">Membrane</keyword>
<dbReference type="PANTHER" id="PTHR14969:SF62">
    <property type="entry name" value="DECAPRENYLPHOSPHORYL-5-PHOSPHORIBOSE PHOSPHATASE RV3807C-RELATED"/>
    <property type="match status" value="1"/>
</dbReference>
<evidence type="ECO:0000256" key="3">
    <source>
        <dbReference type="ARBA" id="ARBA00022692"/>
    </source>
</evidence>
<protein>
    <recommendedName>
        <fullName evidence="7">Phosphatidic acid phosphatase type 2/haloperoxidase domain-containing protein</fullName>
    </recommendedName>
</protein>
<keyword evidence="3" id="KW-0812">Transmembrane</keyword>
<dbReference type="Pfam" id="PF01569">
    <property type="entry name" value="PAP2"/>
    <property type="match status" value="1"/>
</dbReference>
<comment type="subcellular location">
    <subcellularLocation>
        <location evidence="1">Cell membrane</location>
        <topology evidence="1">Multi-pass membrane protein</topology>
    </subcellularLocation>
</comment>
<proteinExistence type="predicted"/>
<keyword evidence="2" id="KW-1003">Cell membrane</keyword>
<evidence type="ECO:0000256" key="2">
    <source>
        <dbReference type="ARBA" id="ARBA00022475"/>
    </source>
</evidence>
<dbReference type="SUPFAM" id="SSF48317">
    <property type="entry name" value="Acid phosphatase/Vanadium-dependent haloperoxidase"/>
    <property type="match status" value="1"/>
</dbReference>
<evidence type="ECO:0000313" key="8">
    <source>
        <dbReference type="EMBL" id="CAA9486490.1"/>
    </source>
</evidence>
<keyword evidence="4" id="KW-0378">Hydrolase</keyword>
<feature type="domain" description="Phosphatidic acid phosphatase type 2/haloperoxidase" evidence="7">
    <location>
        <begin position="88"/>
        <end position="190"/>
    </location>
</feature>
<dbReference type="AlphaFoldDB" id="A0A6J4S1C6"/>
<dbReference type="GO" id="GO:0016787">
    <property type="term" value="F:hydrolase activity"/>
    <property type="evidence" value="ECO:0007669"/>
    <property type="project" value="UniProtKB-KW"/>
</dbReference>
<evidence type="ECO:0000256" key="4">
    <source>
        <dbReference type="ARBA" id="ARBA00022801"/>
    </source>
</evidence>
<sequence>MNAPVPPVPDPAARQSLRARLRGGPLARAIAKVDVALYRVLREHGHDPALETPIRRFSSLGEHAAIWLALGLAGALLDGPQRGHWLRATRSVLVAYVLNTVLKTVVRRKRPHLEKLPALISTPTSLSFPSAHASSSFAAARAYSGLLPAAAPLYPAATAMALSRVYLGVHYPSDIAAGALLGILVGSTGRATP</sequence>
<dbReference type="InterPro" id="IPR036938">
    <property type="entry name" value="PAP2/HPO_sf"/>
</dbReference>
<dbReference type="CDD" id="cd01610">
    <property type="entry name" value="PAP2_like"/>
    <property type="match status" value="1"/>
</dbReference>
<dbReference type="EMBL" id="CADCVQ010000054">
    <property type="protein sequence ID" value="CAA9486490.1"/>
    <property type="molecule type" value="Genomic_DNA"/>
</dbReference>
<gene>
    <name evidence="8" type="ORF">AVDCRST_MAG67-2160</name>
</gene>
<organism evidence="8">
    <name type="scientific">uncultured Solirubrobacteraceae bacterium</name>
    <dbReference type="NCBI Taxonomy" id="1162706"/>
    <lineage>
        <taxon>Bacteria</taxon>
        <taxon>Bacillati</taxon>
        <taxon>Actinomycetota</taxon>
        <taxon>Thermoleophilia</taxon>
        <taxon>Solirubrobacterales</taxon>
        <taxon>Solirubrobacteraceae</taxon>
        <taxon>environmental samples</taxon>
    </lineage>
</organism>